<protein>
    <submittedName>
        <fullName evidence="3">Uncharacterized protein</fullName>
    </submittedName>
</protein>
<feature type="signal peptide" evidence="2">
    <location>
        <begin position="1"/>
        <end position="22"/>
    </location>
</feature>
<dbReference type="EMBL" id="JABEPP010000004">
    <property type="protein sequence ID" value="NNM73620.1"/>
    <property type="molecule type" value="Genomic_DNA"/>
</dbReference>
<keyword evidence="2" id="KW-0732">Signal</keyword>
<evidence type="ECO:0000256" key="2">
    <source>
        <dbReference type="SAM" id="SignalP"/>
    </source>
</evidence>
<evidence type="ECO:0000313" key="3">
    <source>
        <dbReference type="EMBL" id="NNM73620.1"/>
    </source>
</evidence>
<feature type="chain" id="PRO_5033010721" evidence="2">
    <location>
        <begin position="23"/>
        <end position="92"/>
    </location>
</feature>
<gene>
    <name evidence="3" type="ORF">HJG44_14625</name>
</gene>
<feature type="region of interest" description="Disordered" evidence="1">
    <location>
        <begin position="22"/>
        <end position="78"/>
    </location>
</feature>
<comment type="caution">
    <text evidence="3">The sequence shown here is derived from an EMBL/GenBank/DDBJ whole genome shotgun (WGS) entry which is preliminary data.</text>
</comment>
<evidence type="ECO:0000256" key="1">
    <source>
        <dbReference type="SAM" id="MobiDB-lite"/>
    </source>
</evidence>
<keyword evidence="4" id="KW-1185">Reference proteome</keyword>
<reference evidence="3 4" key="1">
    <citation type="submission" date="2020-04" db="EMBL/GenBank/DDBJ databases">
        <title>Enterovirga sp. isolate from soil.</title>
        <authorList>
            <person name="Chea S."/>
            <person name="Kim D.-U."/>
        </authorList>
    </citation>
    <scope>NUCLEOTIDE SEQUENCE [LARGE SCALE GENOMIC DNA]</scope>
    <source>
        <strain evidence="3 4">DB1703</strain>
    </source>
</reference>
<dbReference type="AlphaFoldDB" id="A0A849IC53"/>
<feature type="compositionally biased region" description="Pro residues" evidence="1">
    <location>
        <begin position="25"/>
        <end position="36"/>
    </location>
</feature>
<sequence>MPSRSIAALILAGALLALPAAAQSPPAPAPATPPPGSVGSTVDGTIPARAASTTAVGRTKPPGAAADGTRPDLEAKSRQLDRRIRTGICAGC</sequence>
<dbReference type="RefSeq" id="WP_171219121.1">
    <property type="nucleotide sequence ID" value="NZ_JABEPP010000004.1"/>
</dbReference>
<organism evidence="3 4">
    <name type="scientific">Enterovirga aerilata</name>
    <dbReference type="NCBI Taxonomy" id="2730920"/>
    <lineage>
        <taxon>Bacteria</taxon>
        <taxon>Pseudomonadati</taxon>
        <taxon>Pseudomonadota</taxon>
        <taxon>Alphaproteobacteria</taxon>
        <taxon>Hyphomicrobiales</taxon>
        <taxon>Methylobacteriaceae</taxon>
        <taxon>Enterovirga</taxon>
    </lineage>
</organism>
<name>A0A849IC53_9HYPH</name>
<dbReference type="Proteomes" id="UP000564885">
    <property type="component" value="Unassembled WGS sequence"/>
</dbReference>
<proteinExistence type="predicted"/>
<evidence type="ECO:0000313" key="4">
    <source>
        <dbReference type="Proteomes" id="UP000564885"/>
    </source>
</evidence>
<feature type="compositionally biased region" description="Basic and acidic residues" evidence="1">
    <location>
        <begin position="69"/>
        <end position="78"/>
    </location>
</feature>
<accession>A0A849IC53</accession>